<sequence>MHDDSPPDDSPPGALTRRAATKAVSLGALAALAGCLGGGSRREQVPDPVDLSGGKEDDRGGMVIGLHAGPNGQIFYRDNAPEGRDNPAWFHTLGMGLFPYHFDRREQGWEATAVYVTDYSTVDYELLTEGGDTFISTHTAADTFGDATEMAYVVGSEVLGGMGRDLIPFSSDADADGFVAEHGGELVSFDDVTPEWLRGYMRS</sequence>
<dbReference type="Pfam" id="PF05573">
    <property type="entry name" value="NosL"/>
    <property type="match status" value="1"/>
</dbReference>
<evidence type="ECO:0000313" key="2">
    <source>
        <dbReference type="EMBL" id="EMA07375.1"/>
    </source>
</evidence>
<dbReference type="SUPFAM" id="SSF160387">
    <property type="entry name" value="NosL/MerB-like"/>
    <property type="match status" value="1"/>
</dbReference>
<organism evidence="2 3">
    <name type="scientific">Haloferax denitrificans ATCC 35960</name>
    <dbReference type="NCBI Taxonomy" id="662478"/>
    <lineage>
        <taxon>Archaea</taxon>
        <taxon>Methanobacteriati</taxon>
        <taxon>Methanobacteriota</taxon>
        <taxon>Stenosarchaea group</taxon>
        <taxon>Halobacteria</taxon>
        <taxon>Halobacteriales</taxon>
        <taxon>Haloferacaceae</taxon>
        <taxon>Haloferax</taxon>
    </lineage>
</organism>
<dbReference type="Gene3D" id="3.30.70.2050">
    <property type="match status" value="1"/>
</dbReference>
<name>M0JI63_9EURY</name>
<dbReference type="InterPro" id="IPR008719">
    <property type="entry name" value="N2O_reductase_NosL"/>
</dbReference>
<comment type="caution">
    <text evidence="2">The sequence shown here is derived from an EMBL/GenBank/DDBJ whole genome shotgun (WGS) entry which is preliminary data.</text>
</comment>
<dbReference type="RefSeq" id="WP_004967806.1">
    <property type="nucleotide sequence ID" value="NZ_AOLP01000004.1"/>
</dbReference>
<proteinExistence type="predicted"/>
<dbReference type="PANTHER" id="PTHR41247">
    <property type="entry name" value="HTH-TYPE TRANSCRIPTIONAL REPRESSOR YCNK"/>
    <property type="match status" value="1"/>
</dbReference>
<dbReference type="PANTHER" id="PTHR41247:SF1">
    <property type="entry name" value="HTH-TYPE TRANSCRIPTIONAL REPRESSOR YCNK"/>
    <property type="match status" value="1"/>
</dbReference>
<protein>
    <submittedName>
        <fullName evidence="2">NosL family protein</fullName>
    </submittedName>
</protein>
<keyword evidence="3" id="KW-1185">Reference proteome</keyword>
<dbReference type="Proteomes" id="UP000011553">
    <property type="component" value="Unassembled WGS sequence"/>
</dbReference>
<evidence type="ECO:0000313" key="3">
    <source>
        <dbReference type="Proteomes" id="UP000011553"/>
    </source>
</evidence>
<reference evidence="2 3" key="1">
    <citation type="journal article" date="2014" name="PLoS Genet.">
        <title>Phylogenetically driven sequencing of extremely halophilic archaea reveals strategies for static and dynamic osmo-response.</title>
        <authorList>
            <person name="Becker E.A."/>
            <person name="Seitzer P.M."/>
            <person name="Tritt A."/>
            <person name="Larsen D."/>
            <person name="Krusor M."/>
            <person name="Yao A.I."/>
            <person name="Wu D."/>
            <person name="Madern D."/>
            <person name="Eisen J.A."/>
            <person name="Darling A.E."/>
            <person name="Facciotti M.T."/>
        </authorList>
    </citation>
    <scope>NUCLEOTIDE SEQUENCE [LARGE SCALE GENOMIC DNA]</scope>
    <source>
        <strain evidence="2 3">ATCC 35960</strain>
    </source>
</reference>
<evidence type="ECO:0000256" key="1">
    <source>
        <dbReference type="SAM" id="MobiDB-lite"/>
    </source>
</evidence>
<dbReference type="AlphaFoldDB" id="M0JI63"/>
<accession>M0JI63</accession>
<dbReference type="EMBL" id="AOLP01000004">
    <property type="protein sequence ID" value="EMA07375.1"/>
    <property type="molecule type" value="Genomic_DNA"/>
</dbReference>
<gene>
    <name evidence="2" type="ORF">C438_03277</name>
</gene>
<dbReference type="PATRIC" id="fig|662478.6.peg.609"/>
<feature type="region of interest" description="Disordered" evidence="1">
    <location>
        <begin position="37"/>
        <end position="58"/>
    </location>
</feature>